<organism evidence="2 3">
    <name type="scientific">Pseudozyma antarctica (strain T-34)</name>
    <name type="common">Yeast</name>
    <name type="synonym">Candida antarctica</name>
    <dbReference type="NCBI Taxonomy" id="1151754"/>
    <lineage>
        <taxon>Eukaryota</taxon>
        <taxon>Fungi</taxon>
        <taxon>Dikarya</taxon>
        <taxon>Basidiomycota</taxon>
        <taxon>Ustilaginomycotina</taxon>
        <taxon>Ustilaginomycetes</taxon>
        <taxon>Ustilaginales</taxon>
        <taxon>Ustilaginaceae</taxon>
        <taxon>Moesziomyces</taxon>
    </lineage>
</organism>
<dbReference type="PANTHER" id="PTHR36156">
    <property type="entry name" value="SLR2101 PROTEIN"/>
    <property type="match status" value="1"/>
</dbReference>
<evidence type="ECO:0000313" key="3">
    <source>
        <dbReference type="Proteomes" id="UP000011976"/>
    </source>
</evidence>
<dbReference type="SUPFAM" id="SSF51182">
    <property type="entry name" value="RmlC-like cupins"/>
    <property type="match status" value="1"/>
</dbReference>
<dbReference type="InterPro" id="IPR047142">
    <property type="entry name" value="OryJ/VirC-like"/>
</dbReference>
<dbReference type="Gene3D" id="2.60.120.10">
    <property type="entry name" value="Jelly Rolls"/>
    <property type="match status" value="1"/>
</dbReference>
<dbReference type="InterPro" id="IPR023375">
    <property type="entry name" value="ADC_dom_sf"/>
</dbReference>
<proteinExistence type="predicted"/>
<dbReference type="PANTHER" id="PTHR36156:SF2">
    <property type="entry name" value="CUPIN TYPE-2 DOMAIN-CONTAINING PROTEIN"/>
    <property type="match status" value="1"/>
</dbReference>
<sequence>MTIQSAEGAPVGGIRRIVTGHDAKGVSIIDKDDEIERLDCTPEHAHFAVMWSTDSWPIDNTQPGDGAKKPIFSGRSHNDNGSVVRFVDIPPGCCSPMHRTQTLDYGIVIFGEVELELDSGEKRTLRQSDTCVQRGTNHLWRNNTDQWTRIAFILLSSKQIVIDGKQLSDHGFPADPTQVFPQLLQSRLFSTMKTTRKGIHRAPIGFGPAPSPRQAPDGSRFDWSQARTTTVVVEVERECVEALLPAGYTVSDNVTHPTVLFEVMELRNLPWLAGRGYNTLGVYLNDIVCNRVEPAVTASYMAVLFENFTDPITTGREELGFPKVYAEIPDAIVTQSEGVERRVHTLAWGGFEFLRLELELTAYPVENSPALKPESRKYTHPTKDGILHQRYIPAVGEPGKSDADYATFCPPPPGQPKVLEFKALPRNAGGDFESPAVVQAKPDRKTQGTCDFCGGAVKFSVSRGSFEQLPTLYSVVDALAGLKMRACREVALHHFQGASDLGTSPNSSHCPTLID</sequence>
<protein>
    <submittedName>
        <fullName evidence="2">Uncharacterized protein</fullName>
    </submittedName>
</protein>
<dbReference type="Pfam" id="PF06314">
    <property type="entry name" value="ADC"/>
    <property type="match status" value="1"/>
</dbReference>
<dbReference type="AlphaFoldDB" id="M9LYJ9"/>
<evidence type="ECO:0000313" key="2">
    <source>
        <dbReference type="EMBL" id="GAC75894.1"/>
    </source>
</evidence>
<dbReference type="InterPro" id="IPR011051">
    <property type="entry name" value="RmlC_Cupin_sf"/>
</dbReference>
<reference evidence="3" key="1">
    <citation type="journal article" date="2013" name="Genome Announc.">
        <title>Genome sequence of the basidiomycetous yeast Pseudozyma antarctica T-34, a producer of the glycolipid biosurfactants mannosylerythritol lipids.</title>
        <authorList>
            <person name="Morita T."/>
            <person name="Koike H."/>
            <person name="Koyama Y."/>
            <person name="Hagiwara H."/>
            <person name="Ito E."/>
            <person name="Fukuoka T."/>
            <person name="Imura T."/>
            <person name="Machida M."/>
            <person name="Kitamoto D."/>
        </authorList>
    </citation>
    <scope>NUCLEOTIDE SEQUENCE [LARGE SCALE GENOMIC DNA]</scope>
    <source>
        <strain evidence="3">T-34</strain>
    </source>
</reference>
<dbReference type="Proteomes" id="UP000011976">
    <property type="component" value="Unassembled WGS sequence"/>
</dbReference>
<dbReference type="SUPFAM" id="SSF160104">
    <property type="entry name" value="Acetoacetate decarboxylase-like"/>
    <property type="match status" value="1"/>
</dbReference>
<dbReference type="STRING" id="1151754.M9LYJ9"/>
<accession>M9LYJ9</accession>
<dbReference type="OrthoDB" id="1047367at2759"/>
<evidence type="ECO:0000256" key="1">
    <source>
        <dbReference type="SAM" id="MobiDB-lite"/>
    </source>
</evidence>
<dbReference type="GO" id="GO:0016829">
    <property type="term" value="F:lyase activity"/>
    <property type="evidence" value="ECO:0007669"/>
    <property type="project" value="InterPro"/>
</dbReference>
<gene>
    <name evidence="2" type="ORF">PANT_19d00005</name>
</gene>
<feature type="region of interest" description="Disordered" evidence="1">
    <location>
        <begin position="200"/>
        <end position="221"/>
    </location>
</feature>
<dbReference type="EMBL" id="DF196785">
    <property type="protein sequence ID" value="GAC75894.1"/>
    <property type="molecule type" value="Genomic_DNA"/>
</dbReference>
<dbReference type="InterPro" id="IPR014710">
    <property type="entry name" value="RmlC-like_jellyroll"/>
</dbReference>
<dbReference type="InterPro" id="IPR010451">
    <property type="entry name" value="Acetoacetate_decarboxylase"/>
</dbReference>
<dbReference type="CDD" id="cd02231">
    <property type="entry name" value="cupin_BLL6423-like"/>
    <property type="match status" value="1"/>
</dbReference>
<dbReference type="Gene3D" id="2.40.400.10">
    <property type="entry name" value="Acetoacetate decarboxylase-like"/>
    <property type="match status" value="1"/>
</dbReference>
<name>M9LYJ9_PSEA3</name>